<sequence>MLLFNLIEMNKRKNIVLVFLAVILLGACTKDFKELNTDPNSSEKALPEYLMARAIVETVKNNMTRSRGLTNELMQVTVNTLVETDRIFRYDIANSVSEAPWNGWYLQLTNFKDMYDSADKGYVADPKKANAFKGISLIMQTWVYSMITDTYGDIPYFNSNKAGVDGTYTPAFDTQKSIYLDFFDKLDSANVMLAAASNIPVTSDPVYKGNIANWRKFGNSLYLRLLLRASQKEETSAFVLDKIQKILDSEKSNYPIISNNEESAVLRWTGVAPYASPFVTLTDAQWKQQKAGKVFVDSLLFKEDPCIDLWLVKSNGEYEGIESGYTIGQTPEGRSTMNPILKSSPLMGNILNYGEVQLMQAEIGLRELIPTNASSVKNYYDSGVLARVTWWGKSSVEASTYLSNQRVVWNNNLSYEAKLEKVIYQKFLATIFTDIQNWAEYRRTGYPVMPKGNGLMNDKIMPTRLYYPSSVQAANPQNYANAIAKQGPDLLTTLIWWENHTF</sequence>
<evidence type="ECO:0000313" key="1">
    <source>
        <dbReference type="EMBL" id="ERJ57183.1"/>
    </source>
</evidence>
<dbReference type="PATRIC" id="fig|1346330.5.peg.3908"/>
<dbReference type="InterPro" id="IPR011990">
    <property type="entry name" value="TPR-like_helical_dom_sf"/>
</dbReference>
<name>U2J3G7_9SPHI</name>
<dbReference type="Proteomes" id="UP000016584">
    <property type="component" value="Unassembled WGS sequence"/>
</dbReference>
<keyword evidence="2" id="KW-1185">Reference proteome</keyword>
<dbReference type="eggNOG" id="COG4198">
    <property type="taxonomic scope" value="Bacteria"/>
</dbReference>
<protein>
    <recommendedName>
        <fullName evidence="3">SusD/RagB family nutrient-binding outer membrane lipoprotein</fullName>
    </recommendedName>
</protein>
<dbReference type="AlphaFoldDB" id="U2J3G7"/>
<organism evidence="1 2">
    <name type="scientific">Sphingobacterium paucimobilis HER1398</name>
    <dbReference type="NCBI Taxonomy" id="1346330"/>
    <lineage>
        <taxon>Bacteria</taxon>
        <taxon>Pseudomonadati</taxon>
        <taxon>Bacteroidota</taxon>
        <taxon>Sphingobacteriia</taxon>
        <taxon>Sphingobacteriales</taxon>
        <taxon>Sphingobacteriaceae</taxon>
        <taxon>Sphingobacterium</taxon>
    </lineage>
</organism>
<dbReference type="Gene3D" id="1.25.40.390">
    <property type="match status" value="1"/>
</dbReference>
<evidence type="ECO:0000313" key="2">
    <source>
        <dbReference type="Proteomes" id="UP000016584"/>
    </source>
</evidence>
<dbReference type="STRING" id="1346330.M472_00240"/>
<reference evidence="1 2" key="1">
    <citation type="journal article" date="2013" name="Genome Announc.">
        <title>The Draft Genome Sequence of Sphingomonas paucimobilis Strain HER1398 (Proteobacteria), Host to the Giant PAU Phage, Indicates That It Is a Member of the Genus Sphingobacterium (Bacteroidetes).</title>
        <authorList>
            <person name="White R.A.III."/>
            <person name="Suttle C.A."/>
        </authorList>
    </citation>
    <scope>NUCLEOTIDE SEQUENCE [LARGE SCALE GENOMIC DNA]</scope>
    <source>
        <strain evidence="1 2">HER1398</strain>
    </source>
</reference>
<evidence type="ECO:0008006" key="3">
    <source>
        <dbReference type="Google" id="ProtNLM"/>
    </source>
</evidence>
<accession>U2J3G7</accession>
<proteinExistence type="predicted"/>
<comment type="caution">
    <text evidence="1">The sequence shown here is derived from an EMBL/GenBank/DDBJ whole genome shotgun (WGS) entry which is preliminary data.</text>
</comment>
<dbReference type="SUPFAM" id="SSF48452">
    <property type="entry name" value="TPR-like"/>
    <property type="match status" value="1"/>
</dbReference>
<dbReference type="EMBL" id="ATDL01000022">
    <property type="protein sequence ID" value="ERJ57183.1"/>
    <property type="molecule type" value="Genomic_DNA"/>
</dbReference>
<dbReference type="Pfam" id="PF12771">
    <property type="entry name" value="SusD-like_2"/>
    <property type="match status" value="1"/>
</dbReference>
<dbReference type="InterPro" id="IPR041662">
    <property type="entry name" value="SusD-like_2"/>
</dbReference>
<gene>
    <name evidence="1" type="ORF">M472_00240</name>
</gene>